<keyword evidence="2" id="KW-1185">Reference proteome</keyword>
<proteinExistence type="predicted"/>
<dbReference type="Proteomes" id="UP000287033">
    <property type="component" value="Unassembled WGS sequence"/>
</dbReference>
<evidence type="ECO:0000313" key="1">
    <source>
        <dbReference type="EMBL" id="GCC22335.1"/>
    </source>
</evidence>
<dbReference type="AlphaFoldDB" id="A0A401RW01"/>
<gene>
    <name evidence="1" type="ORF">chiPu_0000723</name>
</gene>
<reference evidence="1 2" key="1">
    <citation type="journal article" date="2018" name="Nat. Ecol. Evol.">
        <title>Shark genomes provide insights into elasmobranch evolution and the origin of vertebrates.</title>
        <authorList>
            <person name="Hara Y"/>
            <person name="Yamaguchi K"/>
            <person name="Onimaru K"/>
            <person name="Kadota M"/>
            <person name="Koyanagi M"/>
            <person name="Keeley SD"/>
            <person name="Tatsumi K"/>
            <person name="Tanaka K"/>
            <person name="Motone F"/>
            <person name="Kageyama Y"/>
            <person name="Nozu R"/>
            <person name="Adachi N"/>
            <person name="Nishimura O"/>
            <person name="Nakagawa R"/>
            <person name="Tanegashima C"/>
            <person name="Kiyatake I"/>
            <person name="Matsumoto R"/>
            <person name="Murakumo K"/>
            <person name="Nishida K"/>
            <person name="Terakita A"/>
            <person name="Kuratani S"/>
            <person name="Sato K"/>
            <person name="Hyodo S Kuraku.S."/>
        </authorList>
    </citation>
    <scope>NUCLEOTIDE SEQUENCE [LARGE SCALE GENOMIC DNA]</scope>
</reference>
<sequence length="78" mass="9071">MLVHALHLMLMQYYDIIFLLNSHFLVTHGGETQGKDSPNWDVITHDTQKAAFLQDFSWVNRSLARFVHRIASILLNFS</sequence>
<dbReference type="EMBL" id="BEZZ01000009">
    <property type="protein sequence ID" value="GCC22335.1"/>
    <property type="molecule type" value="Genomic_DNA"/>
</dbReference>
<evidence type="ECO:0000313" key="2">
    <source>
        <dbReference type="Proteomes" id="UP000287033"/>
    </source>
</evidence>
<comment type="caution">
    <text evidence="1">The sequence shown here is derived from an EMBL/GenBank/DDBJ whole genome shotgun (WGS) entry which is preliminary data.</text>
</comment>
<accession>A0A401RW01</accession>
<organism evidence="1 2">
    <name type="scientific">Chiloscyllium punctatum</name>
    <name type="common">Brownbanded bambooshark</name>
    <name type="synonym">Hemiscyllium punctatum</name>
    <dbReference type="NCBI Taxonomy" id="137246"/>
    <lineage>
        <taxon>Eukaryota</taxon>
        <taxon>Metazoa</taxon>
        <taxon>Chordata</taxon>
        <taxon>Craniata</taxon>
        <taxon>Vertebrata</taxon>
        <taxon>Chondrichthyes</taxon>
        <taxon>Elasmobranchii</taxon>
        <taxon>Galeomorphii</taxon>
        <taxon>Galeoidea</taxon>
        <taxon>Orectolobiformes</taxon>
        <taxon>Hemiscylliidae</taxon>
        <taxon>Chiloscyllium</taxon>
    </lineage>
</organism>
<protein>
    <submittedName>
        <fullName evidence="1">Uncharacterized protein</fullName>
    </submittedName>
</protein>
<name>A0A401RW01_CHIPU</name>